<dbReference type="AlphaFoldDB" id="A0AAQ3SFE4"/>
<organism evidence="2 3">
    <name type="scientific">Paspalum notatum var. saurae</name>
    <dbReference type="NCBI Taxonomy" id="547442"/>
    <lineage>
        <taxon>Eukaryota</taxon>
        <taxon>Viridiplantae</taxon>
        <taxon>Streptophyta</taxon>
        <taxon>Embryophyta</taxon>
        <taxon>Tracheophyta</taxon>
        <taxon>Spermatophyta</taxon>
        <taxon>Magnoliopsida</taxon>
        <taxon>Liliopsida</taxon>
        <taxon>Poales</taxon>
        <taxon>Poaceae</taxon>
        <taxon>PACMAD clade</taxon>
        <taxon>Panicoideae</taxon>
        <taxon>Andropogonodae</taxon>
        <taxon>Paspaleae</taxon>
        <taxon>Paspalinae</taxon>
        <taxon>Paspalum</taxon>
    </lineage>
</organism>
<evidence type="ECO:0000313" key="2">
    <source>
        <dbReference type="EMBL" id="WVZ54548.1"/>
    </source>
</evidence>
<sequence length="111" mass="10587">MAGRRATSGERVEGGGKVVRQAAEPLAVVASSRAGDVAQDGEGSGVGGVSEAGMAGGVAQGGQESGVGGVFRSGEGRRRGGVAASPSAGWSACTRDAGDVPVNSEASVVTS</sequence>
<feature type="region of interest" description="Disordered" evidence="1">
    <location>
        <begin position="1"/>
        <end position="111"/>
    </location>
</feature>
<protein>
    <submittedName>
        <fullName evidence="2">Uncharacterized protein</fullName>
    </submittedName>
</protein>
<feature type="compositionally biased region" description="Gly residues" evidence="1">
    <location>
        <begin position="42"/>
        <end position="71"/>
    </location>
</feature>
<accession>A0AAQ3SFE4</accession>
<dbReference type="EMBL" id="CP144745">
    <property type="protein sequence ID" value="WVZ54548.1"/>
    <property type="molecule type" value="Genomic_DNA"/>
</dbReference>
<proteinExistence type="predicted"/>
<gene>
    <name evidence="2" type="ORF">U9M48_005329</name>
</gene>
<name>A0AAQ3SFE4_PASNO</name>
<dbReference type="Proteomes" id="UP001341281">
    <property type="component" value="Chromosome 01"/>
</dbReference>
<keyword evidence="3" id="KW-1185">Reference proteome</keyword>
<evidence type="ECO:0000313" key="3">
    <source>
        <dbReference type="Proteomes" id="UP001341281"/>
    </source>
</evidence>
<evidence type="ECO:0000256" key="1">
    <source>
        <dbReference type="SAM" id="MobiDB-lite"/>
    </source>
</evidence>
<reference evidence="2 3" key="1">
    <citation type="submission" date="2024-02" db="EMBL/GenBank/DDBJ databases">
        <title>High-quality chromosome-scale genome assembly of Pensacola bahiagrass (Paspalum notatum Flugge var. saurae).</title>
        <authorList>
            <person name="Vega J.M."/>
            <person name="Podio M."/>
            <person name="Orjuela J."/>
            <person name="Siena L.A."/>
            <person name="Pessino S.C."/>
            <person name="Combes M.C."/>
            <person name="Mariac C."/>
            <person name="Albertini E."/>
            <person name="Pupilli F."/>
            <person name="Ortiz J.P.A."/>
            <person name="Leblanc O."/>
        </authorList>
    </citation>
    <scope>NUCLEOTIDE SEQUENCE [LARGE SCALE GENOMIC DNA]</scope>
    <source>
        <strain evidence="2">R1</strain>
        <tissue evidence="2">Leaf</tissue>
    </source>
</reference>